<keyword evidence="5 10" id="KW-0995">Kinetochore</keyword>
<keyword evidence="2 10" id="KW-0158">Chromosome</keyword>
<evidence type="ECO:0000313" key="13">
    <source>
        <dbReference type="EMBL" id="KAF2166437.1"/>
    </source>
</evidence>
<keyword evidence="9 10" id="KW-0137">Centromere</keyword>
<dbReference type="AlphaFoldDB" id="A0A6A6CGR9"/>
<protein>
    <recommendedName>
        <fullName evidence="10">Kinetochore protein NDC80</fullName>
    </recommendedName>
</protein>
<name>A0A6A6CGR9_ZASCE</name>
<evidence type="ECO:0000256" key="5">
    <source>
        <dbReference type="ARBA" id="ARBA00022838"/>
    </source>
</evidence>
<dbReference type="PANTHER" id="PTHR10643:SF2">
    <property type="entry name" value="KINETOCHORE PROTEIN NDC80 HOMOLOG"/>
    <property type="match status" value="1"/>
</dbReference>
<evidence type="ECO:0000256" key="2">
    <source>
        <dbReference type="ARBA" id="ARBA00022454"/>
    </source>
</evidence>
<keyword evidence="14" id="KW-1185">Reference proteome</keyword>
<dbReference type="GO" id="GO:0005634">
    <property type="term" value="C:nucleus"/>
    <property type="evidence" value="ECO:0007669"/>
    <property type="project" value="UniProtKB-SubCell"/>
</dbReference>
<dbReference type="Pfam" id="PF03801">
    <property type="entry name" value="Ndc80_HEC"/>
    <property type="match status" value="1"/>
</dbReference>
<evidence type="ECO:0000256" key="6">
    <source>
        <dbReference type="ARBA" id="ARBA00023054"/>
    </source>
</evidence>
<reference evidence="13" key="1">
    <citation type="journal article" date="2020" name="Stud. Mycol.">
        <title>101 Dothideomycetes genomes: a test case for predicting lifestyles and emergence of pathogens.</title>
        <authorList>
            <person name="Haridas S."/>
            <person name="Albert R."/>
            <person name="Binder M."/>
            <person name="Bloem J."/>
            <person name="Labutti K."/>
            <person name="Salamov A."/>
            <person name="Andreopoulos B."/>
            <person name="Baker S."/>
            <person name="Barry K."/>
            <person name="Bills G."/>
            <person name="Bluhm B."/>
            <person name="Cannon C."/>
            <person name="Castanera R."/>
            <person name="Culley D."/>
            <person name="Daum C."/>
            <person name="Ezra D."/>
            <person name="Gonzalez J."/>
            <person name="Henrissat B."/>
            <person name="Kuo A."/>
            <person name="Liang C."/>
            <person name="Lipzen A."/>
            <person name="Lutzoni F."/>
            <person name="Magnuson J."/>
            <person name="Mondo S."/>
            <person name="Nolan M."/>
            <person name="Ohm R."/>
            <person name="Pangilinan J."/>
            <person name="Park H.-J."/>
            <person name="Ramirez L."/>
            <person name="Alfaro M."/>
            <person name="Sun H."/>
            <person name="Tritt A."/>
            <person name="Yoshinaga Y."/>
            <person name="Zwiers L.-H."/>
            <person name="Turgeon B."/>
            <person name="Goodwin S."/>
            <person name="Spatafora J."/>
            <person name="Crous P."/>
            <person name="Grigoriev I."/>
        </authorList>
    </citation>
    <scope>NUCLEOTIDE SEQUENCE</scope>
    <source>
        <strain evidence="13">ATCC 36951</strain>
    </source>
</reference>
<keyword evidence="6" id="KW-0175">Coiled coil</keyword>
<organism evidence="13 14">
    <name type="scientific">Zasmidium cellare ATCC 36951</name>
    <dbReference type="NCBI Taxonomy" id="1080233"/>
    <lineage>
        <taxon>Eukaryota</taxon>
        <taxon>Fungi</taxon>
        <taxon>Dikarya</taxon>
        <taxon>Ascomycota</taxon>
        <taxon>Pezizomycotina</taxon>
        <taxon>Dothideomycetes</taxon>
        <taxon>Dothideomycetidae</taxon>
        <taxon>Mycosphaerellales</taxon>
        <taxon>Mycosphaerellaceae</taxon>
        <taxon>Zasmidium</taxon>
    </lineage>
</organism>
<comment type="subunit">
    <text evidence="10">Component of the NDC80 complex.</text>
</comment>
<gene>
    <name evidence="13" type="ORF">M409DRAFT_23079</name>
</gene>
<keyword evidence="8 10" id="KW-0131">Cell cycle</keyword>
<evidence type="ECO:0000256" key="8">
    <source>
        <dbReference type="ARBA" id="ARBA00023306"/>
    </source>
</evidence>
<comment type="similarity">
    <text evidence="1 10">Belongs to the NDC80/HEC1 family.</text>
</comment>
<comment type="subcellular location">
    <subcellularLocation>
        <location evidence="10">Chromosome</location>
        <location evidence="10">Centromere</location>
        <location evidence="10">Kinetochore</location>
    </subcellularLocation>
    <subcellularLocation>
        <location evidence="10">Nucleus</location>
    </subcellularLocation>
</comment>
<dbReference type="OrthoDB" id="7459479at2759"/>
<evidence type="ECO:0000313" key="14">
    <source>
        <dbReference type="Proteomes" id="UP000799537"/>
    </source>
</evidence>
<evidence type="ECO:0000256" key="4">
    <source>
        <dbReference type="ARBA" id="ARBA00022776"/>
    </source>
</evidence>
<dbReference type="InterPro" id="IPR005550">
    <property type="entry name" value="Kinetochore_Ndc80"/>
</dbReference>
<dbReference type="Proteomes" id="UP000799537">
    <property type="component" value="Unassembled WGS sequence"/>
</dbReference>
<dbReference type="GO" id="GO:0051301">
    <property type="term" value="P:cell division"/>
    <property type="evidence" value="ECO:0007669"/>
    <property type="project" value="UniProtKB-UniRule"/>
</dbReference>
<sequence>MNEVPTTATSIPPREYGATPDTTQSDFHQLKDPIKQAQMRQQLTTYLTQHNYQAETQRPLSPETTSSPTQEDVEAMFRFLYHRIDPTHRFEKGLDVEVPPLLGKMGYPYKNTICKAHLVAVDDGRLWPGFVVMLHWMMLLAKDGERHSSGRA</sequence>
<feature type="domain" description="Kinetochore protein Ndc80 CH" evidence="12">
    <location>
        <begin position="20"/>
        <end position="142"/>
    </location>
</feature>
<evidence type="ECO:0000256" key="1">
    <source>
        <dbReference type="ARBA" id="ARBA00007050"/>
    </source>
</evidence>
<dbReference type="PANTHER" id="PTHR10643">
    <property type="entry name" value="KINETOCHORE PROTEIN NDC80"/>
    <property type="match status" value="1"/>
</dbReference>
<dbReference type="RefSeq" id="XP_033667326.1">
    <property type="nucleotide sequence ID" value="XM_033806623.1"/>
</dbReference>
<accession>A0A6A6CGR9</accession>
<keyword evidence="3 10" id="KW-0132">Cell division</keyword>
<dbReference type="InterPro" id="IPR038273">
    <property type="entry name" value="Ndc80_sf"/>
</dbReference>
<evidence type="ECO:0000256" key="7">
    <source>
        <dbReference type="ARBA" id="ARBA00023242"/>
    </source>
</evidence>
<dbReference type="GeneID" id="54559895"/>
<proteinExistence type="inferred from homology"/>
<evidence type="ECO:0000256" key="11">
    <source>
        <dbReference type="SAM" id="MobiDB-lite"/>
    </source>
</evidence>
<evidence type="ECO:0000256" key="10">
    <source>
        <dbReference type="RuleBase" id="RU368072"/>
    </source>
</evidence>
<dbReference type="Gene3D" id="1.10.418.30">
    <property type="entry name" value="Ncd80 complex, Ncd80 subunit"/>
    <property type="match status" value="1"/>
</dbReference>
<comment type="function">
    <text evidence="10">Acts as a component of the essential kinetochore-associated NDC80 complex, which is required for chromosome segregation and spindle checkpoint activity.</text>
</comment>
<dbReference type="GO" id="GO:0031262">
    <property type="term" value="C:Ndc80 complex"/>
    <property type="evidence" value="ECO:0007669"/>
    <property type="project" value="UniProtKB-UniRule"/>
</dbReference>
<keyword evidence="4 10" id="KW-0498">Mitosis</keyword>
<dbReference type="EMBL" id="ML993596">
    <property type="protein sequence ID" value="KAF2166437.1"/>
    <property type="molecule type" value="Genomic_DNA"/>
</dbReference>
<keyword evidence="7 10" id="KW-0539">Nucleus</keyword>
<evidence type="ECO:0000259" key="12">
    <source>
        <dbReference type="Pfam" id="PF03801"/>
    </source>
</evidence>
<feature type="region of interest" description="Disordered" evidence="11">
    <location>
        <begin position="1"/>
        <end position="25"/>
    </location>
</feature>
<evidence type="ECO:0000256" key="9">
    <source>
        <dbReference type="ARBA" id="ARBA00023328"/>
    </source>
</evidence>
<dbReference type="InterPro" id="IPR055260">
    <property type="entry name" value="Ndc80_CH"/>
</dbReference>
<evidence type="ECO:0000256" key="3">
    <source>
        <dbReference type="ARBA" id="ARBA00022618"/>
    </source>
</evidence>
<feature type="compositionally biased region" description="Polar residues" evidence="11">
    <location>
        <begin position="1"/>
        <end position="10"/>
    </location>
</feature>
<dbReference type="GO" id="GO:0051315">
    <property type="term" value="P:attachment of mitotic spindle microtubules to kinetochore"/>
    <property type="evidence" value="ECO:0007669"/>
    <property type="project" value="UniProtKB-UniRule"/>
</dbReference>